<dbReference type="InterPro" id="IPR015421">
    <property type="entry name" value="PyrdxlP-dep_Trfase_major"/>
</dbReference>
<dbReference type="SUPFAM" id="SSF53383">
    <property type="entry name" value="PLP-dependent transferases"/>
    <property type="match status" value="1"/>
</dbReference>
<keyword evidence="2" id="KW-0808">Transferase</keyword>
<dbReference type="Proteomes" id="UP000190625">
    <property type="component" value="Unassembled WGS sequence"/>
</dbReference>
<sequence length="120" mass="13267">MNILILKARTFIYSTVLSPGTIAASLASLDYLGNNCEILEELWGNIRLLKTGLTDLGYKLVPSQSAIIPIMIGNERDPMELSTGLLEDILKENHNEIAALIIEPLVLVEPERCSLVNMKM</sequence>
<dbReference type="Pfam" id="PF00155">
    <property type="entry name" value="Aminotran_1_2"/>
    <property type="match status" value="1"/>
</dbReference>
<proteinExistence type="predicted"/>
<protein>
    <submittedName>
        <fullName evidence="2">Aminotransferase class I and II</fullName>
    </submittedName>
</protein>
<organism evidence="2 3">
    <name type="scientific">Selenihalanaerobacter shriftii</name>
    <dbReference type="NCBI Taxonomy" id="142842"/>
    <lineage>
        <taxon>Bacteria</taxon>
        <taxon>Bacillati</taxon>
        <taxon>Bacillota</taxon>
        <taxon>Clostridia</taxon>
        <taxon>Halanaerobiales</taxon>
        <taxon>Halobacteroidaceae</taxon>
        <taxon>Selenihalanaerobacter</taxon>
    </lineage>
</organism>
<dbReference type="Gene3D" id="3.40.640.10">
    <property type="entry name" value="Type I PLP-dependent aspartate aminotransferase-like (Major domain)"/>
    <property type="match status" value="1"/>
</dbReference>
<dbReference type="Gene3D" id="3.90.1150.10">
    <property type="entry name" value="Aspartate Aminotransferase, domain 1"/>
    <property type="match status" value="1"/>
</dbReference>
<accession>A0A1T4JQT1</accession>
<evidence type="ECO:0000313" key="2">
    <source>
        <dbReference type="EMBL" id="SJZ32513.1"/>
    </source>
</evidence>
<dbReference type="GO" id="GO:0008483">
    <property type="term" value="F:transaminase activity"/>
    <property type="evidence" value="ECO:0007669"/>
    <property type="project" value="UniProtKB-KW"/>
</dbReference>
<keyword evidence="3" id="KW-1185">Reference proteome</keyword>
<dbReference type="STRING" id="142842.SAMN02745118_00333"/>
<reference evidence="3" key="1">
    <citation type="submission" date="2017-02" db="EMBL/GenBank/DDBJ databases">
        <authorList>
            <person name="Varghese N."/>
            <person name="Submissions S."/>
        </authorList>
    </citation>
    <scope>NUCLEOTIDE SEQUENCE [LARGE SCALE GENOMIC DNA]</scope>
    <source>
        <strain evidence="3">ATCC BAA-73</strain>
    </source>
</reference>
<dbReference type="OrthoDB" id="9807157at2"/>
<feature type="domain" description="Aminotransferase class I/classII large" evidence="1">
    <location>
        <begin position="7"/>
        <end position="88"/>
    </location>
</feature>
<name>A0A1T4JQT1_9FIRM</name>
<dbReference type="RefSeq" id="WP_078808859.1">
    <property type="nucleotide sequence ID" value="NZ_FUWM01000004.1"/>
</dbReference>
<dbReference type="AlphaFoldDB" id="A0A1T4JQT1"/>
<evidence type="ECO:0000313" key="3">
    <source>
        <dbReference type="Proteomes" id="UP000190625"/>
    </source>
</evidence>
<dbReference type="InterPro" id="IPR015422">
    <property type="entry name" value="PyrdxlP-dep_Trfase_small"/>
</dbReference>
<dbReference type="EMBL" id="FUWM01000004">
    <property type="protein sequence ID" value="SJZ32513.1"/>
    <property type="molecule type" value="Genomic_DNA"/>
</dbReference>
<gene>
    <name evidence="2" type="ORF">SAMN02745118_00333</name>
</gene>
<dbReference type="InterPro" id="IPR004839">
    <property type="entry name" value="Aminotransferase_I/II_large"/>
</dbReference>
<dbReference type="InterPro" id="IPR015424">
    <property type="entry name" value="PyrdxlP-dep_Trfase"/>
</dbReference>
<keyword evidence="2" id="KW-0032">Aminotransferase</keyword>
<dbReference type="GO" id="GO:0030170">
    <property type="term" value="F:pyridoxal phosphate binding"/>
    <property type="evidence" value="ECO:0007669"/>
    <property type="project" value="InterPro"/>
</dbReference>
<evidence type="ECO:0000259" key="1">
    <source>
        <dbReference type="Pfam" id="PF00155"/>
    </source>
</evidence>